<name>A0A068NVC5_FIMGI</name>
<keyword evidence="2" id="KW-1185">Reference proteome</keyword>
<protein>
    <submittedName>
        <fullName evidence="1">Uncharacterized protein</fullName>
    </submittedName>
</protein>
<accession>A0A068NVC5</accession>
<dbReference type="STRING" id="661478.OP10G_4033"/>
<gene>
    <name evidence="1" type="ORF">OP10G_4033</name>
</gene>
<proteinExistence type="predicted"/>
<dbReference type="HOGENOM" id="CLU_3025611_0_0_0"/>
<dbReference type="KEGG" id="fgi:OP10G_4033"/>
<dbReference type="Proteomes" id="UP000027982">
    <property type="component" value="Chromosome"/>
</dbReference>
<evidence type="ECO:0000313" key="2">
    <source>
        <dbReference type="Proteomes" id="UP000027982"/>
    </source>
</evidence>
<evidence type="ECO:0000313" key="1">
    <source>
        <dbReference type="EMBL" id="AIE87401.1"/>
    </source>
</evidence>
<dbReference type="AlphaFoldDB" id="A0A068NVC5"/>
<reference evidence="1 2" key="1">
    <citation type="journal article" date="2014" name="PLoS ONE">
        <title>The first complete genome sequence of the class fimbriimonadia in the phylum armatimonadetes.</title>
        <authorList>
            <person name="Hu Z.Y."/>
            <person name="Wang Y.Z."/>
            <person name="Im W.T."/>
            <person name="Wang S.Y."/>
            <person name="Zhao G.P."/>
            <person name="Zheng H.J."/>
            <person name="Quan Z.X."/>
        </authorList>
    </citation>
    <scope>NUCLEOTIDE SEQUENCE [LARGE SCALE GENOMIC DNA]</scope>
    <source>
        <strain evidence="1">Gsoil 348</strain>
    </source>
</reference>
<sequence length="55" mass="6060">MKFANSPGLVASIELAATLCSCSTFFPMTVAANGENRDVVQEGGRRRRTVLFPWR</sequence>
<organism evidence="1 2">
    <name type="scientific">Fimbriimonas ginsengisoli Gsoil 348</name>
    <dbReference type="NCBI Taxonomy" id="661478"/>
    <lineage>
        <taxon>Bacteria</taxon>
        <taxon>Bacillati</taxon>
        <taxon>Armatimonadota</taxon>
        <taxon>Fimbriimonadia</taxon>
        <taxon>Fimbriimonadales</taxon>
        <taxon>Fimbriimonadaceae</taxon>
        <taxon>Fimbriimonas</taxon>
    </lineage>
</organism>
<dbReference type="EMBL" id="CP007139">
    <property type="protein sequence ID" value="AIE87401.1"/>
    <property type="molecule type" value="Genomic_DNA"/>
</dbReference>